<dbReference type="EMBL" id="CP041217">
    <property type="protein sequence ID" value="QDH21857.1"/>
    <property type="molecule type" value="Genomic_DNA"/>
</dbReference>
<dbReference type="InterPro" id="IPR050680">
    <property type="entry name" value="YpeA/RimI_acetyltransf"/>
</dbReference>
<sequence length="171" mass="19798">MNKEVTFIRIEQEEEIAAAAKLAAEIWREHYVSLITREQIDYMLEKFQSVPAITEQIERGGYVYYLIRGEDADVGYMAVREADGKLFLSKFYIAKPYRGRGYASRADEYLERLCRERGLTAIWLTVNRDNASSIAVYTKKGFRTVREQAADIGNGFIMDDYVMEKEIPPLQ</sequence>
<dbReference type="KEGG" id="saca:FFV09_14000"/>
<dbReference type="InterPro" id="IPR016181">
    <property type="entry name" value="Acyl_CoA_acyltransferase"/>
</dbReference>
<dbReference type="InterPro" id="IPR000182">
    <property type="entry name" value="GNAT_dom"/>
</dbReference>
<dbReference type="AlphaFoldDB" id="A0A4Y6V046"/>
<keyword evidence="2" id="KW-0012">Acyltransferase</keyword>
<name>A0A4Y6V046_SACBS</name>
<gene>
    <name evidence="4" type="ORF">FFV09_14000</name>
</gene>
<protein>
    <submittedName>
        <fullName evidence="4">GNAT family N-acetyltransferase</fullName>
    </submittedName>
</protein>
<dbReference type="Gene3D" id="3.40.630.30">
    <property type="match status" value="1"/>
</dbReference>
<dbReference type="RefSeq" id="WP_141448401.1">
    <property type="nucleotide sequence ID" value="NZ_CP041217.1"/>
</dbReference>
<feature type="domain" description="N-acetyltransferase" evidence="3">
    <location>
        <begin position="6"/>
        <end position="168"/>
    </location>
</feature>
<dbReference type="OrthoDB" id="9773249at2"/>
<accession>A0A4Y6V046</accession>
<keyword evidence="1 4" id="KW-0808">Transferase</keyword>
<dbReference type="SUPFAM" id="SSF55729">
    <property type="entry name" value="Acyl-CoA N-acyltransferases (Nat)"/>
    <property type="match status" value="1"/>
</dbReference>
<evidence type="ECO:0000259" key="3">
    <source>
        <dbReference type="PROSITE" id="PS51186"/>
    </source>
</evidence>
<evidence type="ECO:0000313" key="5">
    <source>
        <dbReference type="Proteomes" id="UP000316968"/>
    </source>
</evidence>
<dbReference type="GO" id="GO:0016747">
    <property type="term" value="F:acyltransferase activity, transferring groups other than amino-acyl groups"/>
    <property type="evidence" value="ECO:0007669"/>
    <property type="project" value="InterPro"/>
</dbReference>
<organism evidence="4 5">
    <name type="scientific">Saccharibacillus brassicae</name>
    <dbReference type="NCBI Taxonomy" id="2583377"/>
    <lineage>
        <taxon>Bacteria</taxon>
        <taxon>Bacillati</taxon>
        <taxon>Bacillota</taxon>
        <taxon>Bacilli</taxon>
        <taxon>Bacillales</taxon>
        <taxon>Paenibacillaceae</taxon>
        <taxon>Saccharibacillus</taxon>
    </lineage>
</organism>
<evidence type="ECO:0000256" key="2">
    <source>
        <dbReference type="ARBA" id="ARBA00023315"/>
    </source>
</evidence>
<evidence type="ECO:0000256" key="1">
    <source>
        <dbReference type="ARBA" id="ARBA00022679"/>
    </source>
</evidence>
<dbReference type="Pfam" id="PF00583">
    <property type="entry name" value="Acetyltransf_1"/>
    <property type="match status" value="1"/>
</dbReference>
<dbReference type="PANTHER" id="PTHR43420">
    <property type="entry name" value="ACETYLTRANSFERASE"/>
    <property type="match status" value="1"/>
</dbReference>
<keyword evidence="5" id="KW-1185">Reference proteome</keyword>
<dbReference type="CDD" id="cd04301">
    <property type="entry name" value="NAT_SF"/>
    <property type="match status" value="1"/>
</dbReference>
<dbReference type="Proteomes" id="UP000316968">
    <property type="component" value="Chromosome"/>
</dbReference>
<proteinExistence type="predicted"/>
<evidence type="ECO:0000313" key="4">
    <source>
        <dbReference type="EMBL" id="QDH21857.1"/>
    </source>
</evidence>
<dbReference type="PROSITE" id="PS51186">
    <property type="entry name" value="GNAT"/>
    <property type="match status" value="1"/>
</dbReference>
<reference evidence="4 5" key="1">
    <citation type="submission" date="2019-06" db="EMBL/GenBank/DDBJ databases">
        <title>Saccharibacillus brassicae sp. nov., an endophytic bacterium isolated from Chinese cabbage seeds (Brassica pekinensis).</title>
        <authorList>
            <person name="Jiang L."/>
            <person name="Lee J."/>
            <person name="Kim S.W."/>
        </authorList>
    </citation>
    <scope>NUCLEOTIDE SEQUENCE [LARGE SCALE GENOMIC DNA]</scope>
    <source>
        <strain evidence="5">KCTC 43072 / ATSA2</strain>
    </source>
</reference>